<proteinExistence type="predicted"/>
<accession>A0A4R3JGH9</accession>
<dbReference type="Gene3D" id="3.40.630.30">
    <property type="match status" value="1"/>
</dbReference>
<keyword evidence="1 4" id="KW-0808">Transferase</keyword>
<feature type="domain" description="N-acetyltransferase" evidence="3">
    <location>
        <begin position="15"/>
        <end position="178"/>
    </location>
</feature>
<organism evidence="4 5">
    <name type="scientific">Varunaivibrio sulfuroxidans</name>
    <dbReference type="NCBI Taxonomy" id="1773489"/>
    <lineage>
        <taxon>Bacteria</taxon>
        <taxon>Pseudomonadati</taxon>
        <taxon>Pseudomonadota</taxon>
        <taxon>Alphaproteobacteria</taxon>
        <taxon>Rhodospirillales</taxon>
        <taxon>Magnetovibrionaceae</taxon>
        <taxon>Varunaivibrio</taxon>
    </lineage>
</organism>
<dbReference type="AlphaFoldDB" id="A0A4R3JGH9"/>
<dbReference type="PANTHER" id="PTHR43420:SF44">
    <property type="entry name" value="ACETYLTRANSFERASE YPEA"/>
    <property type="match status" value="1"/>
</dbReference>
<dbReference type="GO" id="GO:0016747">
    <property type="term" value="F:acyltransferase activity, transferring groups other than amino-acyl groups"/>
    <property type="evidence" value="ECO:0007669"/>
    <property type="project" value="InterPro"/>
</dbReference>
<evidence type="ECO:0000313" key="5">
    <source>
        <dbReference type="Proteomes" id="UP000295304"/>
    </source>
</evidence>
<dbReference type="EMBL" id="SLZW01000001">
    <property type="protein sequence ID" value="TCS65044.1"/>
    <property type="molecule type" value="Genomic_DNA"/>
</dbReference>
<keyword evidence="2" id="KW-0012">Acyltransferase</keyword>
<comment type="caution">
    <text evidence="4">The sequence shown here is derived from an EMBL/GenBank/DDBJ whole genome shotgun (WGS) entry which is preliminary data.</text>
</comment>
<dbReference type="InterPro" id="IPR000182">
    <property type="entry name" value="GNAT_dom"/>
</dbReference>
<name>A0A4R3JGH9_9PROT</name>
<dbReference type="Pfam" id="PF00583">
    <property type="entry name" value="Acetyltransf_1"/>
    <property type="match status" value="1"/>
</dbReference>
<dbReference type="CDD" id="cd04301">
    <property type="entry name" value="NAT_SF"/>
    <property type="match status" value="1"/>
</dbReference>
<dbReference type="PROSITE" id="PS51186">
    <property type="entry name" value="GNAT"/>
    <property type="match status" value="1"/>
</dbReference>
<dbReference type="InterPro" id="IPR016181">
    <property type="entry name" value="Acyl_CoA_acyltransferase"/>
</dbReference>
<gene>
    <name evidence="4" type="ORF">EDD55_101378</name>
</gene>
<dbReference type="Proteomes" id="UP000295304">
    <property type="component" value="Unassembled WGS sequence"/>
</dbReference>
<keyword evidence="5" id="KW-1185">Reference proteome</keyword>
<reference evidence="4 5" key="1">
    <citation type="submission" date="2019-03" db="EMBL/GenBank/DDBJ databases">
        <title>Genomic Encyclopedia of Type Strains, Phase IV (KMG-IV): sequencing the most valuable type-strain genomes for metagenomic binning, comparative biology and taxonomic classification.</title>
        <authorList>
            <person name="Goeker M."/>
        </authorList>
    </citation>
    <scope>NUCLEOTIDE SEQUENCE [LARGE SCALE GENOMIC DNA]</scope>
    <source>
        <strain evidence="4 5">DSM 101688</strain>
    </source>
</reference>
<dbReference type="InterPro" id="IPR050680">
    <property type="entry name" value="YpeA/RimI_acetyltransf"/>
</dbReference>
<evidence type="ECO:0000313" key="4">
    <source>
        <dbReference type="EMBL" id="TCS65044.1"/>
    </source>
</evidence>
<evidence type="ECO:0000259" key="3">
    <source>
        <dbReference type="PROSITE" id="PS51186"/>
    </source>
</evidence>
<evidence type="ECO:0000256" key="1">
    <source>
        <dbReference type="ARBA" id="ARBA00022679"/>
    </source>
</evidence>
<evidence type="ECO:0000256" key="2">
    <source>
        <dbReference type="ARBA" id="ARBA00023315"/>
    </source>
</evidence>
<dbReference type="RefSeq" id="WP_207893082.1">
    <property type="nucleotide sequence ID" value="NZ_CP119676.1"/>
</dbReference>
<dbReference type="SUPFAM" id="SSF55729">
    <property type="entry name" value="Acyl-CoA N-acyltransferases (Nat)"/>
    <property type="match status" value="1"/>
</dbReference>
<sequence length="189" mass="20270">MRDLLCSIPKERNAIVVIPAGFAHGEVMAAVHGAAFDRPWDAPWSSAAITDLLVSPGVYGFVAQIQVSSKPAEVLQAPEATPVGMILSRMVAQEAEILTIAVTPSARWRGVGAALLEASIKQAKKHGIIEIFLEVSEVNVVAQRLYHGAGFLDCGKRPGYYRHSEGAHDAVVMRRSLDGSDKKTPITCV</sequence>
<dbReference type="PANTHER" id="PTHR43420">
    <property type="entry name" value="ACETYLTRANSFERASE"/>
    <property type="match status" value="1"/>
</dbReference>
<protein>
    <submittedName>
        <fullName evidence="4">Ribosomal-protein-alanine N-acetyltransferase</fullName>
    </submittedName>
</protein>